<protein>
    <submittedName>
        <fullName evidence="1">Uncharacterized protein</fullName>
    </submittedName>
</protein>
<keyword evidence="2" id="KW-1185">Reference proteome</keyword>
<dbReference type="RefSeq" id="WP_094391428.1">
    <property type="nucleotide sequence ID" value="NZ_JADYTN010000008.1"/>
</dbReference>
<proteinExistence type="predicted"/>
<name>A0ABS9CGH2_9BACT</name>
<accession>A0ABS9CGH2</accession>
<reference evidence="1 2" key="1">
    <citation type="submission" date="2020-12" db="EMBL/GenBank/DDBJ databases">
        <title>Whole genome sequences of gut porcine anaerobes.</title>
        <authorList>
            <person name="Kubasova T."/>
            <person name="Jahodarova E."/>
            <person name="Rychlik I."/>
        </authorList>
    </citation>
    <scope>NUCLEOTIDE SEQUENCE [LARGE SCALE GENOMIC DNA]</scope>
    <source>
        <strain evidence="1 2">An925</strain>
    </source>
</reference>
<evidence type="ECO:0000313" key="1">
    <source>
        <dbReference type="EMBL" id="MCF2563418.1"/>
    </source>
</evidence>
<evidence type="ECO:0000313" key="2">
    <source>
        <dbReference type="Proteomes" id="UP001200470"/>
    </source>
</evidence>
<sequence length="63" mass="7121">MSRQTLKDRNNHVLGYIDVESSGRQCLRNSNFHVIGYYDPGRNQTLDATFHVVGNGNILTTLL</sequence>
<comment type="caution">
    <text evidence="1">The sequence shown here is derived from an EMBL/GenBank/DDBJ whole genome shotgun (WGS) entry which is preliminary data.</text>
</comment>
<gene>
    <name evidence="1" type="ORF">I6E12_04740</name>
</gene>
<dbReference type="Proteomes" id="UP001200470">
    <property type="component" value="Unassembled WGS sequence"/>
</dbReference>
<organism evidence="1 2">
    <name type="scientific">Xylanibacter brevis</name>
    <dbReference type="NCBI Taxonomy" id="83231"/>
    <lineage>
        <taxon>Bacteria</taxon>
        <taxon>Pseudomonadati</taxon>
        <taxon>Bacteroidota</taxon>
        <taxon>Bacteroidia</taxon>
        <taxon>Bacteroidales</taxon>
        <taxon>Prevotellaceae</taxon>
        <taxon>Xylanibacter</taxon>
    </lineage>
</organism>
<dbReference type="EMBL" id="JADYTN010000008">
    <property type="protein sequence ID" value="MCF2563418.1"/>
    <property type="molecule type" value="Genomic_DNA"/>
</dbReference>